<protein>
    <submittedName>
        <fullName evidence="2">Uncharacterized protein</fullName>
    </submittedName>
</protein>
<sequence>METRICNTSAPAMPALWPVTGHGTTSDKRPDHEERPKTLGWYLQPLTDIASRPDRAEILRRYFSENSETVV</sequence>
<dbReference type="RefSeq" id="WP_117899847.1">
    <property type="nucleotide sequence ID" value="NZ_QSHQ01000053.1"/>
</dbReference>
<gene>
    <name evidence="2" type="ORF">DW853_16350</name>
</gene>
<comment type="caution">
    <text evidence="2">The sequence shown here is derived from an EMBL/GenBank/DDBJ whole genome shotgun (WGS) entry which is preliminary data.</text>
</comment>
<dbReference type="EMBL" id="QSHQ01000053">
    <property type="protein sequence ID" value="RHC25112.1"/>
    <property type="molecule type" value="Genomic_DNA"/>
</dbReference>
<proteinExistence type="predicted"/>
<accession>A0A413ZKM2</accession>
<name>A0A413ZKM2_BACSE</name>
<organism evidence="2 3">
    <name type="scientific">Bacteroides stercoris</name>
    <dbReference type="NCBI Taxonomy" id="46506"/>
    <lineage>
        <taxon>Bacteria</taxon>
        <taxon>Pseudomonadati</taxon>
        <taxon>Bacteroidota</taxon>
        <taxon>Bacteroidia</taxon>
        <taxon>Bacteroidales</taxon>
        <taxon>Bacteroidaceae</taxon>
        <taxon>Bacteroides</taxon>
    </lineage>
</organism>
<evidence type="ECO:0000313" key="2">
    <source>
        <dbReference type="EMBL" id="RHC25112.1"/>
    </source>
</evidence>
<feature type="compositionally biased region" description="Basic and acidic residues" evidence="1">
    <location>
        <begin position="25"/>
        <end position="36"/>
    </location>
</feature>
<dbReference type="AlphaFoldDB" id="A0A413ZKM2"/>
<feature type="region of interest" description="Disordered" evidence="1">
    <location>
        <begin position="1"/>
        <end position="36"/>
    </location>
</feature>
<evidence type="ECO:0000256" key="1">
    <source>
        <dbReference type="SAM" id="MobiDB-lite"/>
    </source>
</evidence>
<evidence type="ECO:0000313" key="3">
    <source>
        <dbReference type="Proteomes" id="UP000285305"/>
    </source>
</evidence>
<reference evidence="2 3" key="1">
    <citation type="submission" date="2018-08" db="EMBL/GenBank/DDBJ databases">
        <title>A genome reference for cultivated species of the human gut microbiota.</title>
        <authorList>
            <person name="Zou Y."/>
            <person name="Xue W."/>
            <person name="Luo G."/>
        </authorList>
    </citation>
    <scope>NUCLEOTIDE SEQUENCE [LARGE SCALE GENOMIC DNA]</scope>
    <source>
        <strain evidence="2 3">AM36-9BH</strain>
    </source>
</reference>
<feature type="compositionally biased region" description="Polar residues" evidence="1">
    <location>
        <begin position="1"/>
        <end position="10"/>
    </location>
</feature>
<dbReference type="Proteomes" id="UP000285305">
    <property type="component" value="Unassembled WGS sequence"/>
</dbReference>